<evidence type="ECO:0000256" key="4">
    <source>
        <dbReference type="ARBA" id="ARBA00022683"/>
    </source>
</evidence>
<accession>A0A1V4SWQ0</accession>
<keyword evidence="1" id="KW-0813">Transport</keyword>
<dbReference type="InterPro" id="IPR003188">
    <property type="entry name" value="PTS_IIA_lac/cel"/>
</dbReference>
<feature type="active site" description="Tele-phosphohistidine intermediate" evidence="5">
    <location>
        <position position="73"/>
    </location>
</feature>
<sequence>MEEIIMNLIMYSGEARSYAMEAMQAAKDGKIDEARELLGKATAQLTEAHHSQTKLIQGEAAGNKTEVSLLLVHAQDHLMTTMTLKDIAAEIIDIREQLLNK</sequence>
<dbReference type="EMBL" id="LTAY01000027">
    <property type="protein sequence ID" value="OPX48901.1"/>
    <property type="molecule type" value="Genomic_DNA"/>
</dbReference>
<dbReference type="GO" id="GO:0009401">
    <property type="term" value="P:phosphoenolpyruvate-dependent sugar phosphotransferase system"/>
    <property type="evidence" value="ECO:0007669"/>
    <property type="project" value="UniProtKB-KW"/>
</dbReference>
<reference evidence="8 9" key="1">
    <citation type="submission" date="2016-02" db="EMBL/GenBank/DDBJ databases">
        <title>Genome sequence of Clostridium thermobutyricum DSM 4928.</title>
        <authorList>
            <person name="Poehlein A."/>
            <person name="Daniel R."/>
        </authorList>
    </citation>
    <scope>NUCLEOTIDE SEQUENCE [LARGE SCALE GENOMIC DNA]</scope>
    <source>
        <strain evidence="8 9">DSM 4928</strain>
    </source>
</reference>
<keyword evidence="4" id="KW-0598">Phosphotransferase system</keyword>
<dbReference type="CDD" id="cd00215">
    <property type="entry name" value="PTS_IIA_lac"/>
    <property type="match status" value="1"/>
</dbReference>
<dbReference type="SUPFAM" id="SSF46973">
    <property type="entry name" value="Enzyme IIa from lactose specific PTS, IIa-lac"/>
    <property type="match status" value="1"/>
</dbReference>
<evidence type="ECO:0000256" key="7">
    <source>
        <dbReference type="PROSITE-ProRule" id="PRU00418"/>
    </source>
</evidence>
<keyword evidence="6" id="KW-0460">Magnesium</keyword>
<dbReference type="GO" id="GO:0046872">
    <property type="term" value="F:metal ion binding"/>
    <property type="evidence" value="ECO:0007669"/>
    <property type="project" value="UniProtKB-KW"/>
</dbReference>
<dbReference type="GO" id="GO:0016740">
    <property type="term" value="F:transferase activity"/>
    <property type="evidence" value="ECO:0007669"/>
    <property type="project" value="UniProtKB-KW"/>
</dbReference>
<dbReference type="PANTHER" id="PTHR34382">
    <property type="entry name" value="PTS SYSTEM N,N'-DIACETYLCHITOBIOSE-SPECIFIC EIIA COMPONENT"/>
    <property type="match status" value="1"/>
</dbReference>
<dbReference type="PANTHER" id="PTHR34382:SF7">
    <property type="entry name" value="PTS SYSTEM N,N'-DIACETYLCHITOBIOSE-SPECIFIC EIIA COMPONENT"/>
    <property type="match status" value="1"/>
</dbReference>
<proteinExistence type="predicted"/>
<evidence type="ECO:0000313" key="8">
    <source>
        <dbReference type="EMBL" id="OPX48901.1"/>
    </source>
</evidence>
<dbReference type="AlphaFoldDB" id="A0A1V4SWQ0"/>
<evidence type="ECO:0000256" key="6">
    <source>
        <dbReference type="PIRSR" id="PIRSR000699-2"/>
    </source>
</evidence>
<keyword evidence="6" id="KW-0479">Metal-binding</keyword>
<evidence type="ECO:0000256" key="2">
    <source>
        <dbReference type="ARBA" id="ARBA00022597"/>
    </source>
</evidence>
<dbReference type="PIRSF" id="PIRSF000699">
    <property type="entry name" value="PTS_IILac_III"/>
    <property type="match status" value="1"/>
</dbReference>
<gene>
    <name evidence="8" type="primary">licA_2</name>
    <name evidence="8" type="ORF">CLTHE_10140</name>
</gene>
<dbReference type="Proteomes" id="UP000191448">
    <property type="component" value="Unassembled WGS sequence"/>
</dbReference>
<comment type="cofactor">
    <cofactor evidence="6">
        <name>Mg(2+)</name>
        <dbReference type="ChEBI" id="CHEBI:18420"/>
    </cofactor>
    <text evidence="6">Binds 1 Mg(2+) ion per trimer.</text>
</comment>
<evidence type="ECO:0000256" key="1">
    <source>
        <dbReference type="ARBA" id="ARBA00022448"/>
    </source>
</evidence>
<dbReference type="OrthoDB" id="389577at2"/>
<dbReference type="EC" id="2.7.1.-" evidence="8"/>
<protein>
    <submittedName>
        <fullName evidence="8">Lichenan-specific phosphotransferase enzyme IIA component</fullName>
        <ecNumber evidence="8">2.7.1.-</ecNumber>
    </submittedName>
</protein>
<evidence type="ECO:0000313" key="9">
    <source>
        <dbReference type="Proteomes" id="UP000191448"/>
    </source>
</evidence>
<feature type="modified residue" description="Phosphohistidine; by HPr" evidence="7">
    <location>
        <position position="73"/>
    </location>
</feature>
<dbReference type="Pfam" id="PF02255">
    <property type="entry name" value="PTS_IIA"/>
    <property type="match status" value="1"/>
</dbReference>
<evidence type="ECO:0000256" key="5">
    <source>
        <dbReference type="PIRSR" id="PIRSR000699-1"/>
    </source>
</evidence>
<feature type="binding site" evidence="6">
    <location>
        <position position="76"/>
    </location>
    <ligand>
        <name>Mg(2+)</name>
        <dbReference type="ChEBI" id="CHEBI:18420"/>
        <note>ligand shared between all trimeric partners</note>
    </ligand>
</feature>
<comment type="caution">
    <text evidence="8">The sequence shown here is derived from an EMBL/GenBank/DDBJ whole genome shotgun (WGS) entry which is preliminary data.</text>
</comment>
<name>A0A1V4SWQ0_9CLOT</name>
<keyword evidence="3 8" id="KW-0808">Transferase</keyword>
<dbReference type="Gene3D" id="1.20.58.80">
    <property type="entry name" value="Phosphotransferase system, lactose/cellobiose-type IIA subunit"/>
    <property type="match status" value="1"/>
</dbReference>
<organism evidence="8 9">
    <name type="scientific">Clostridium thermobutyricum DSM 4928</name>
    <dbReference type="NCBI Taxonomy" id="1121339"/>
    <lineage>
        <taxon>Bacteria</taxon>
        <taxon>Bacillati</taxon>
        <taxon>Bacillota</taxon>
        <taxon>Clostridia</taxon>
        <taxon>Eubacteriales</taxon>
        <taxon>Clostridiaceae</taxon>
        <taxon>Clostridium</taxon>
    </lineage>
</organism>
<keyword evidence="2" id="KW-0762">Sugar transport</keyword>
<dbReference type="PROSITE" id="PS51095">
    <property type="entry name" value="PTS_EIIA_TYPE_3"/>
    <property type="match status" value="1"/>
</dbReference>
<evidence type="ECO:0000256" key="3">
    <source>
        <dbReference type="ARBA" id="ARBA00022679"/>
    </source>
</evidence>
<dbReference type="RefSeq" id="WP_080022295.1">
    <property type="nucleotide sequence ID" value="NZ_LTAY01000027.1"/>
</dbReference>
<dbReference type="InterPro" id="IPR036542">
    <property type="entry name" value="PTS_IIA_lac/cel_sf"/>
</dbReference>